<dbReference type="PANTHER" id="PTHR12570:SF86">
    <property type="entry name" value="ADR321CP"/>
    <property type="match status" value="1"/>
</dbReference>
<name>A0A6A6ATS2_9PEZI</name>
<evidence type="ECO:0000256" key="4">
    <source>
        <dbReference type="ARBA" id="ARBA00023136"/>
    </source>
</evidence>
<keyword evidence="8" id="KW-1185">Reference proteome</keyword>
<evidence type="ECO:0000256" key="1">
    <source>
        <dbReference type="ARBA" id="ARBA00004141"/>
    </source>
</evidence>
<gene>
    <name evidence="7" type="ORF">K452DRAFT_260785</name>
</gene>
<feature type="transmembrane region" description="Helical" evidence="6">
    <location>
        <begin position="283"/>
        <end position="307"/>
    </location>
</feature>
<evidence type="ECO:0000313" key="8">
    <source>
        <dbReference type="Proteomes" id="UP000799438"/>
    </source>
</evidence>
<evidence type="ECO:0000256" key="5">
    <source>
        <dbReference type="SAM" id="MobiDB-lite"/>
    </source>
</evidence>
<dbReference type="GO" id="GO:0016020">
    <property type="term" value="C:membrane"/>
    <property type="evidence" value="ECO:0007669"/>
    <property type="project" value="UniProtKB-SubCell"/>
</dbReference>
<dbReference type="SUPFAM" id="SSF103481">
    <property type="entry name" value="Multidrug resistance efflux transporter EmrE"/>
    <property type="match status" value="1"/>
</dbReference>
<keyword evidence="4 6" id="KW-0472">Membrane</keyword>
<feature type="transmembrane region" description="Helical" evidence="6">
    <location>
        <begin position="225"/>
        <end position="244"/>
    </location>
</feature>
<evidence type="ECO:0000256" key="2">
    <source>
        <dbReference type="ARBA" id="ARBA00022692"/>
    </source>
</evidence>
<dbReference type="EMBL" id="ML995593">
    <property type="protein sequence ID" value="KAF2135369.1"/>
    <property type="molecule type" value="Genomic_DNA"/>
</dbReference>
<dbReference type="Gene3D" id="1.10.3730.20">
    <property type="match status" value="1"/>
</dbReference>
<keyword evidence="3 6" id="KW-1133">Transmembrane helix</keyword>
<feature type="compositionally biased region" description="Polar residues" evidence="5">
    <location>
        <begin position="460"/>
        <end position="475"/>
    </location>
</feature>
<dbReference type="InterPro" id="IPR037185">
    <property type="entry name" value="EmrE-like"/>
</dbReference>
<protein>
    <submittedName>
        <fullName evidence="7">Uncharacterized protein</fullName>
    </submittedName>
</protein>
<feature type="region of interest" description="Disordered" evidence="5">
    <location>
        <begin position="495"/>
        <end position="538"/>
    </location>
</feature>
<dbReference type="Pfam" id="PF05653">
    <property type="entry name" value="Mg_trans_NIPA"/>
    <property type="match status" value="1"/>
</dbReference>
<feature type="region of interest" description="Disordered" evidence="5">
    <location>
        <begin position="311"/>
        <end position="411"/>
    </location>
</feature>
<evidence type="ECO:0000256" key="6">
    <source>
        <dbReference type="SAM" id="Phobius"/>
    </source>
</evidence>
<feature type="transmembrane region" description="Helical" evidence="6">
    <location>
        <begin position="149"/>
        <end position="170"/>
    </location>
</feature>
<feature type="transmembrane region" description="Helical" evidence="6">
    <location>
        <begin position="109"/>
        <end position="129"/>
    </location>
</feature>
<dbReference type="PANTHER" id="PTHR12570">
    <property type="match status" value="1"/>
</dbReference>
<comment type="subcellular location">
    <subcellularLocation>
        <location evidence="1">Membrane</location>
        <topology evidence="1">Multi-pass membrane protein</topology>
    </subcellularLocation>
</comment>
<dbReference type="GO" id="GO:0015095">
    <property type="term" value="F:magnesium ion transmembrane transporter activity"/>
    <property type="evidence" value="ECO:0007669"/>
    <property type="project" value="InterPro"/>
</dbReference>
<dbReference type="Proteomes" id="UP000799438">
    <property type="component" value="Unassembled WGS sequence"/>
</dbReference>
<feature type="transmembrane region" description="Helical" evidence="6">
    <location>
        <begin position="182"/>
        <end position="205"/>
    </location>
</feature>
<dbReference type="FunFam" id="1.10.3730.20:FF:000012">
    <property type="entry name" value="DUF803 domain-containing protein"/>
    <property type="match status" value="1"/>
</dbReference>
<feature type="region of interest" description="Disordered" evidence="5">
    <location>
        <begin position="440"/>
        <end position="482"/>
    </location>
</feature>
<dbReference type="InterPro" id="IPR008521">
    <property type="entry name" value="Mg_trans_NIPA"/>
</dbReference>
<feature type="transmembrane region" description="Helical" evidence="6">
    <location>
        <begin position="56"/>
        <end position="76"/>
    </location>
</feature>
<reference evidence="7" key="1">
    <citation type="journal article" date="2020" name="Stud. Mycol.">
        <title>101 Dothideomycetes genomes: a test case for predicting lifestyles and emergence of pathogens.</title>
        <authorList>
            <person name="Haridas S."/>
            <person name="Albert R."/>
            <person name="Binder M."/>
            <person name="Bloem J."/>
            <person name="Labutti K."/>
            <person name="Salamov A."/>
            <person name="Andreopoulos B."/>
            <person name="Baker S."/>
            <person name="Barry K."/>
            <person name="Bills G."/>
            <person name="Bluhm B."/>
            <person name="Cannon C."/>
            <person name="Castanera R."/>
            <person name="Culley D."/>
            <person name="Daum C."/>
            <person name="Ezra D."/>
            <person name="Gonzalez J."/>
            <person name="Henrissat B."/>
            <person name="Kuo A."/>
            <person name="Liang C."/>
            <person name="Lipzen A."/>
            <person name="Lutzoni F."/>
            <person name="Magnuson J."/>
            <person name="Mondo S."/>
            <person name="Nolan M."/>
            <person name="Ohm R."/>
            <person name="Pangilinan J."/>
            <person name="Park H.-J."/>
            <person name="Ramirez L."/>
            <person name="Alfaro M."/>
            <person name="Sun H."/>
            <person name="Tritt A."/>
            <person name="Yoshinaga Y."/>
            <person name="Zwiers L.-H."/>
            <person name="Turgeon B."/>
            <person name="Goodwin S."/>
            <person name="Spatafora J."/>
            <person name="Crous P."/>
            <person name="Grigoriev I."/>
        </authorList>
    </citation>
    <scope>NUCLEOTIDE SEQUENCE</scope>
    <source>
        <strain evidence="7">CBS 121167</strain>
    </source>
</reference>
<dbReference type="OrthoDB" id="2504919at2759"/>
<feature type="transmembrane region" description="Helical" evidence="6">
    <location>
        <begin position="256"/>
        <end position="277"/>
    </location>
</feature>
<feature type="transmembrane region" description="Helical" evidence="6">
    <location>
        <begin position="6"/>
        <end position="30"/>
    </location>
</feature>
<evidence type="ECO:0000313" key="7">
    <source>
        <dbReference type="EMBL" id="KAF2135369.1"/>
    </source>
</evidence>
<proteinExistence type="predicted"/>
<dbReference type="RefSeq" id="XP_033391087.1">
    <property type="nucleotide sequence ID" value="XM_033538548.1"/>
</dbReference>
<accession>A0A6A6ATS2</accession>
<keyword evidence="2 6" id="KW-0812">Transmembrane</keyword>
<organism evidence="7 8">
    <name type="scientific">Aplosporella prunicola CBS 121167</name>
    <dbReference type="NCBI Taxonomy" id="1176127"/>
    <lineage>
        <taxon>Eukaryota</taxon>
        <taxon>Fungi</taxon>
        <taxon>Dikarya</taxon>
        <taxon>Ascomycota</taxon>
        <taxon>Pezizomycotina</taxon>
        <taxon>Dothideomycetes</taxon>
        <taxon>Dothideomycetes incertae sedis</taxon>
        <taxon>Botryosphaeriales</taxon>
        <taxon>Aplosporellaceae</taxon>
        <taxon>Aplosporella</taxon>
    </lineage>
</organism>
<dbReference type="AlphaFoldDB" id="A0A6A6ATS2"/>
<evidence type="ECO:0000256" key="3">
    <source>
        <dbReference type="ARBA" id="ARBA00022989"/>
    </source>
</evidence>
<dbReference type="GeneID" id="54296044"/>
<sequence length="573" mass="63059">MVELSAGGSVALGVFVGLLSTSIQSVGLTLQRKSHLLEDEKEETHTRRPPYRRRRWQLGMFMFIVANLVGSTIQITTLPLPVLSTLQASGLVFNSLCATIVLSEPFTRYSLVGTILVTAGAVLIGTFGALTEPSHTLDQLLVLLGKAAFLVWLFATLLVTALLFVAQWVLKRLSPRPTPVIRLLRGMCFGAMSGILSAHCLLIAKSAVELLVRTIVDRHNQFVRWQSWAILLGLVAFALTQLYYLHRGLKLCSTSILYPFVFCIYNIIAILDGLIYFRQISRLPVRDACLIAVGTVILLAGVAALSWRLDDQDPSTSTTSKHRRKASHRSITGVPPPRTALTPGLGFINTGEEEEDASTGTDTPPFDEEASVGTKRTGNNGILTHRTMEPDEQTPLLLRTNTAPAPKARYKPRGLQNLRRMTISEEAGEIWDELNDRGVLRSPSLKSPMEPRSRERPSAPNRSKTMPLNHSSSTMNHRRRSSWWNSLASGGQRLMPGNISLGLPGRESSPLALSGDGGDEDDDPAVALLSPSPDRNRSWSVRLPRVRARAGGVDQRREGWFRLWRWGGSGGEN</sequence>